<evidence type="ECO:0000256" key="5">
    <source>
        <dbReference type="ARBA" id="ARBA00023004"/>
    </source>
</evidence>
<dbReference type="PRINTS" id="PR00463">
    <property type="entry name" value="EP450I"/>
</dbReference>
<evidence type="ECO:0000256" key="7">
    <source>
        <dbReference type="RuleBase" id="RU000461"/>
    </source>
</evidence>
<evidence type="ECO:0000313" key="8">
    <source>
        <dbReference type="EMBL" id="KAL1595191.1"/>
    </source>
</evidence>
<dbReference type="InterPro" id="IPR001128">
    <property type="entry name" value="Cyt_P450"/>
</dbReference>
<evidence type="ECO:0000256" key="2">
    <source>
        <dbReference type="ARBA" id="ARBA00010617"/>
    </source>
</evidence>
<accession>A0ABR3QSQ5</accession>
<dbReference type="Pfam" id="PF00067">
    <property type="entry name" value="p450"/>
    <property type="match status" value="1"/>
</dbReference>
<comment type="cofactor">
    <cofactor evidence="1">
        <name>heme</name>
        <dbReference type="ChEBI" id="CHEBI:30413"/>
    </cofactor>
</comment>
<evidence type="ECO:0008006" key="10">
    <source>
        <dbReference type="Google" id="ProtNLM"/>
    </source>
</evidence>
<dbReference type="InterPro" id="IPR002401">
    <property type="entry name" value="Cyt_P450_E_grp-I"/>
</dbReference>
<keyword evidence="6 7" id="KW-0503">Monooxygenase</keyword>
<comment type="similarity">
    <text evidence="2 7">Belongs to the cytochrome P450 family.</text>
</comment>
<dbReference type="InterPro" id="IPR047146">
    <property type="entry name" value="Cyt_P450_E_CYP52_fungi"/>
</dbReference>
<sequence length="480" mass="55309">MTMQRLVLVGIFIVIFWSILNKPKAKRAFSKASKRHQCAEPAAISSSDPIFGLDTVLQTFRELKEHRRMKSNLELVRRYGHTYRSFPFGRRTVSTIHPRNLQMIFTDIDTFGVAPLRERASEPMIGRGIVSSDGTVWADARTMIKPTFNKYLIADRKMFSTHVEKFLQLLPRDNSEVNLQPLFDRLILDASSEFIFGESFNSLERDFPEDSQKFLESFSYAQQGVGKRVILGKMDFLMLDRRFWDSCGFIREYTRKRIERAIGNLKENEPHAGQKRYILAHELVHATSDREAMCDQLLNMVFAGRDTPAVALTSVFFCIARSPQTWKKIREEVKGLRDEDLTLDRLKTLRYVQNVVKEAVVLPIGGGHNGSNPVYLHPGDSVSINIYSLHRSEVYSPDPEIFRPERWDKIQTTWEYLPFGGGPRHCPAQQLASFWVVYTLVKIAMVYQEVQNCDPEMEFIENLKLNMESLNGARVKLIVA</sequence>
<evidence type="ECO:0000256" key="1">
    <source>
        <dbReference type="ARBA" id="ARBA00001971"/>
    </source>
</evidence>
<keyword evidence="9" id="KW-1185">Reference proteome</keyword>
<evidence type="ECO:0000313" key="9">
    <source>
        <dbReference type="Proteomes" id="UP001521785"/>
    </source>
</evidence>
<organism evidence="8 9">
    <name type="scientific">Paraconiothyrium brasiliense</name>
    <dbReference type="NCBI Taxonomy" id="300254"/>
    <lineage>
        <taxon>Eukaryota</taxon>
        <taxon>Fungi</taxon>
        <taxon>Dikarya</taxon>
        <taxon>Ascomycota</taxon>
        <taxon>Pezizomycotina</taxon>
        <taxon>Dothideomycetes</taxon>
        <taxon>Pleosporomycetidae</taxon>
        <taxon>Pleosporales</taxon>
        <taxon>Massarineae</taxon>
        <taxon>Didymosphaeriaceae</taxon>
        <taxon>Paraconiothyrium</taxon>
    </lineage>
</organism>
<dbReference type="PROSITE" id="PS00086">
    <property type="entry name" value="CYTOCHROME_P450"/>
    <property type="match status" value="1"/>
</dbReference>
<comment type="caution">
    <text evidence="8">The sequence shown here is derived from an EMBL/GenBank/DDBJ whole genome shotgun (WGS) entry which is preliminary data.</text>
</comment>
<reference evidence="8 9" key="1">
    <citation type="submission" date="2024-02" db="EMBL/GenBank/DDBJ databases">
        <title>De novo assembly and annotation of 12 fungi associated with fruit tree decline syndrome in Ontario, Canada.</title>
        <authorList>
            <person name="Sulman M."/>
            <person name="Ellouze W."/>
            <person name="Ilyukhin E."/>
        </authorList>
    </citation>
    <scope>NUCLEOTIDE SEQUENCE [LARGE SCALE GENOMIC DNA]</scope>
    <source>
        <strain evidence="8 9">M42-189</strain>
    </source>
</reference>
<keyword evidence="4 7" id="KW-0560">Oxidoreductase</keyword>
<dbReference type="PANTHER" id="PTHR24287:SF17">
    <property type="entry name" value="P450, PUTATIVE (EUROFUNG)-RELATED"/>
    <property type="match status" value="1"/>
</dbReference>
<keyword evidence="7" id="KW-0349">Heme</keyword>
<dbReference type="Gene3D" id="1.10.630.10">
    <property type="entry name" value="Cytochrome P450"/>
    <property type="match status" value="1"/>
</dbReference>
<dbReference type="SUPFAM" id="SSF48264">
    <property type="entry name" value="Cytochrome P450"/>
    <property type="match status" value="1"/>
</dbReference>
<dbReference type="InterPro" id="IPR036396">
    <property type="entry name" value="Cyt_P450_sf"/>
</dbReference>
<evidence type="ECO:0000256" key="6">
    <source>
        <dbReference type="ARBA" id="ARBA00023033"/>
    </source>
</evidence>
<dbReference type="Proteomes" id="UP001521785">
    <property type="component" value="Unassembled WGS sequence"/>
</dbReference>
<gene>
    <name evidence="8" type="ORF">SLS60_009879</name>
</gene>
<dbReference type="PANTHER" id="PTHR24287">
    <property type="entry name" value="P450, PUTATIVE (EUROFUNG)-RELATED"/>
    <property type="match status" value="1"/>
</dbReference>
<keyword evidence="3 7" id="KW-0479">Metal-binding</keyword>
<dbReference type="EMBL" id="JAKJXO020000016">
    <property type="protein sequence ID" value="KAL1595191.1"/>
    <property type="molecule type" value="Genomic_DNA"/>
</dbReference>
<keyword evidence="5 7" id="KW-0408">Iron</keyword>
<evidence type="ECO:0000256" key="4">
    <source>
        <dbReference type="ARBA" id="ARBA00023002"/>
    </source>
</evidence>
<proteinExistence type="inferred from homology"/>
<name>A0ABR3QSQ5_9PLEO</name>
<dbReference type="InterPro" id="IPR017972">
    <property type="entry name" value="Cyt_P450_CS"/>
</dbReference>
<evidence type="ECO:0000256" key="3">
    <source>
        <dbReference type="ARBA" id="ARBA00022723"/>
    </source>
</evidence>
<protein>
    <recommendedName>
        <fullName evidence="10">Cytochrome P450</fullName>
    </recommendedName>
</protein>